<name>A0A645FAA9_9ZZZZ</name>
<dbReference type="InterPro" id="IPR012504">
    <property type="entry name" value="Spore_YabP"/>
</dbReference>
<comment type="caution">
    <text evidence="1">The sequence shown here is derived from an EMBL/GenBank/DDBJ whole genome shotgun (WGS) entry which is preliminary data.</text>
</comment>
<dbReference type="InterPro" id="IPR038705">
    <property type="entry name" value="YabP_sf"/>
</dbReference>
<protein>
    <submittedName>
        <fullName evidence="1">Spore protein YabP</fullName>
    </submittedName>
</protein>
<gene>
    <name evidence="1" type="primary">yabP_11</name>
    <name evidence="1" type="ORF">SDC9_157564</name>
</gene>
<dbReference type="InterPro" id="IPR022476">
    <property type="entry name" value="Spore_YabP/YqfC"/>
</dbReference>
<sequence>MKIYWGDTMEHNVTLKDRSSLVVSGVEHIYSFSDKKVEVRTCVGEMVIEGEGLDMSKLSLDENIISIDGTINSIVYSKERKPQESFFKKVFK</sequence>
<organism evidence="1">
    <name type="scientific">bioreactor metagenome</name>
    <dbReference type="NCBI Taxonomy" id="1076179"/>
    <lineage>
        <taxon>unclassified sequences</taxon>
        <taxon>metagenomes</taxon>
        <taxon>ecological metagenomes</taxon>
    </lineage>
</organism>
<dbReference type="AlphaFoldDB" id="A0A645FAA9"/>
<dbReference type="EMBL" id="VSSQ01056412">
    <property type="protein sequence ID" value="MPN10269.1"/>
    <property type="molecule type" value="Genomic_DNA"/>
</dbReference>
<dbReference type="Pfam" id="PF07873">
    <property type="entry name" value="YabP"/>
    <property type="match status" value="1"/>
</dbReference>
<accession>A0A645FAA9</accession>
<proteinExistence type="predicted"/>
<dbReference type="PIRSF" id="PIRSF011576">
    <property type="entry name" value="YabP"/>
    <property type="match status" value="1"/>
</dbReference>
<dbReference type="GO" id="GO:0030435">
    <property type="term" value="P:sporulation resulting in formation of a cellular spore"/>
    <property type="evidence" value="ECO:0007669"/>
    <property type="project" value="InterPro"/>
</dbReference>
<dbReference type="Gene3D" id="2.60.40.2000">
    <property type="match status" value="1"/>
</dbReference>
<reference evidence="1" key="1">
    <citation type="submission" date="2019-08" db="EMBL/GenBank/DDBJ databases">
        <authorList>
            <person name="Kucharzyk K."/>
            <person name="Murdoch R.W."/>
            <person name="Higgins S."/>
            <person name="Loffler F."/>
        </authorList>
    </citation>
    <scope>NUCLEOTIDE SEQUENCE</scope>
</reference>
<evidence type="ECO:0000313" key="1">
    <source>
        <dbReference type="EMBL" id="MPN10269.1"/>
    </source>
</evidence>